<evidence type="ECO:0000256" key="6">
    <source>
        <dbReference type="ARBA" id="ARBA00023163"/>
    </source>
</evidence>
<dbReference type="InterPro" id="IPR017918">
    <property type="entry name" value="N-reg_PII_CS"/>
</dbReference>
<dbReference type="GO" id="GO:0006808">
    <property type="term" value="P:regulation of nitrogen utilization"/>
    <property type="evidence" value="ECO:0007669"/>
    <property type="project" value="InterPro"/>
</dbReference>
<evidence type="ECO:0000256" key="7">
    <source>
        <dbReference type="ARBA" id="ARBA00025238"/>
    </source>
</evidence>
<comment type="similarity">
    <text evidence="9">Belongs to the P(II) protein family.</text>
</comment>
<evidence type="ECO:0000256" key="2">
    <source>
        <dbReference type="ARBA" id="ARBA00015681"/>
    </source>
</evidence>
<protein>
    <recommendedName>
        <fullName evidence="2">Nitrogen regulatory protein P-II</fullName>
    </recommendedName>
</protein>
<proteinExistence type="inferred from homology"/>
<dbReference type="GO" id="GO:0005829">
    <property type="term" value="C:cytosol"/>
    <property type="evidence" value="ECO:0007669"/>
    <property type="project" value="TreeGrafter"/>
</dbReference>
<dbReference type="Gene3D" id="3.30.70.120">
    <property type="match status" value="1"/>
</dbReference>
<evidence type="ECO:0000313" key="11">
    <source>
        <dbReference type="Proteomes" id="UP000006377"/>
    </source>
</evidence>
<keyword evidence="3 8" id="KW-0597">Phosphoprotein</keyword>
<dbReference type="KEGG" id="pla:Plav_1356"/>
<dbReference type="Pfam" id="PF00543">
    <property type="entry name" value="P-II"/>
    <property type="match status" value="1"/>
</dbReference>
<dbReference type="eggNOG" id="COG0347">
    <property type="taxonomic scope" value="Bacteria"/>
</dbReference>
<dbReference type="Proteomes" id="UP000006377">
    <property type="component" value="Chromosome"/>
</dbReference>
<dbReference type="InterPro" id="IPR002332">
    <property type="entry name" value="N-reg_PII_urydylation_site"/>
</dbReference>
<evidence type="ECO:0000313" key="10">
    <source>
        <dbReference type="EMBL" id="ABS62976.1"/>
    </source>
</evidence>
<name>A7HSU3_PARL1</name>
<feature type="modified residue" description="O-UMP-tyrosine" evidence="8">
    <location>
        <position position="51"/>
    </location>
</feature>
<dbReference type="GO" id="GO:0030234">
    <property type="term" value="F:enzyme regulator activity"/>
    <property type="evidence" value="ECO:0007669"/>
    <property type="project" value="InterPro"/>
</dbReference>
<dbReference type="STRING" id="402881.Plav_1356"/>
<dbReference type="EMBL" id="CP000774">
    <property type="protein sequence ID" value="ABS62976.1"/>
    <property type="molecule type" value="Genomic_DNA"/>
</dbReference>
<evidence type="ECO:0000256" key="5">
    <source>
        <dbReference type="ARBA" id="ARBA00023015"/>
    </source>
</evidence>
<evidence type="ECO:0000256" key="9">
    <source>
        <dbReference type="RuleBase" id="RU003936"/>
    </source>
</evidence>
<dbReference type="PANTHER" id="PTHR30115">
    <property type="entry name" value="NITROGEN REGULATORY PROTEIN P-II"/>
    <property type="match status" value="1"/>
</dbReference>
<organism evidence="10 11">
    <name type="scientific">Parvibaculum lavamentivorans (strain DS-1 / DSM 13023 / NCIMB 13966)</name>
    <dbReference type="NCBI Taxonomy" id="402881"/>
    <lineage>
        <taxon>Bacteria</taxon>
        <taxon>Pseudomonadati</taxon>
        <taxon>Pseudomonadota</taxon>
        <taxon>Alphaproteobacteria</taxon>
        <taxon>Hyphomicrobiales</taxon>
        <taxon>Parvibaculaceae</taxon>
        <taxon>Parvibaculum</taxon>
    </lineage>
</organism>
<comment type="subunit">
    <text evidence="1">Homotrimer.</text>
</comment>
<dbReference type="PRINTS" id="PR00340">
    <property type="entry name" value="PIIGLNB"/>
</dbReference>
<dbReference type="InterPro" id="IPR011322">
    <property type="entry name" value="N-reg_PII-like_a/b"/>
</dbReference>
<evidence type="ECO:0000256" key="4">
    <source>
        <dbReference type="ARBA" id="ARBA00022741"/>
    </source>
</evidence>
<dbReference type="RefSeq" id="WP_012110251.1">
    <property type="nucleotide sequence ID" value="NC_009719.1"/>
</dbReference>
<keyword evidence="4" id="KW-0547">Nucleotide-binding</keyword>
<evidence type="ECO:0000256" key="1">
    <source>
        <dbReference type="ARBA" id="ARBA00011233"/>
    </source>
</evidence>
<dbReference type="SMART" id="SM00938">
    <property type="entry name" value="P-II"/>
    <property type="match status" value="1"/>
</dbReference>
<dbReference type="SUPFAM" id="SSF54913">
    <property type="entry name" value="GlnB-like"/>
    <property type="match status" value="1"/>
</dbReference>
<dbReference type="InterPro" id="IPR002187">
    <property type="entry name" value="N-reg_PII"/>
</dbReference>
<accession>A7HSU3</accession>
<keyword evidence="11" id="KW-1185">Reference proteome</keyword>
<evidence type="ECO:0000256" key="8">
    <source>
        <dbReference type="PIRSR" id="PIRSR602187-50"/>
    </source>
</evidence>
<reference evidence="10 11" key="1">
    <citation type="journal article" date="2011" name="Stand. Genomic Sci.">
        <title>Complete genome sequence of Parvibaculum lavamentivorans type strain (DS-1(T)).</title>
        <authorList>
            <person name="Schleheck D."/>
            <person name="Weiss M."/>
            <person name="Pitluck S."/>
            <person name="Bruce D."/>
            <person name="Land M.L."/>
            <person name="Han S."/>
            <person name="Saunders E."/>
            <person name="Tapia R."/>
            <person name="Detter C."/>
            <person name="Brettin T."/>
            <person name="Han J."/>
            <person name="Woyke T."/>
            <person name="Goodwin L."/>
            <person name="Pennacchio L."/>
            <person name="Nolan M."/>
            <person name="Cook A.M."/>
            <person name="Kjelleberg S."/>
            <person name="Thomas T."/>
        </authorList>
    </citation>
    <scope>NUCLEOTIDE SEQUENCE [LARGE SCALE GENOMIC DNA]</scope>
    <source>
        <strain evidence="11">DS-1 / DSM 13023 / NCIMB 13966</strain>
    </source>
</reference>
<keyword evidence="5" id="KW-0805">Transcription regulation</keyword>
<dbReference type="OrthoDB" id="9802729at2"/>
<evidence type="ECO:0000256" key="3">
    <source>
        <dbReference type="ARBA" id="ARBA00022553"/>
    </source>
</evidence>
<dbReference type="GO" id="GO:0005524">
    <property type="term" value="F:ATP binding"/>
    <property type="evidence" value="ECO:0007669"/>
    <property type="project" value="TreeGrafter"/>
</dbReference>
<dbReference type="PROSITE" id="PS00496">
    <property type="entry name" value="PII_GLNB_UMP"/>
    <property type="match status" value="1"/>
</dbReference>
<dbReference type="HOGENOM" id="CLU_082268_0_0_5"/>
<dbReference type="PROSITE" id="PS51343">
    <property type="entry name" value="PII_GLNB_DOM"/>
    <property type="match status" value="1"/>
</dbReference>
<dbReference type="InterPro" id="IPR015867">
    <property type="entry name" value="N-reg_PII/ATP_PRibTrfase_C"/>
</dbReference>
<dbReference type="PANTHER" id="PTHR30115:SF11">
    <property type="entry name" value="NITROGEN REGULATORY PROTEIN P-II HOMOLOG"/>
    <property type="match status" value="1"/>
</dbReference>
<comment type="function">
    <text evidence="7">In nitrogen-limiting conditions, when the ratio of Gln to 2-ketoglutarate decreases, P-II is uridylylated to P-II-UMP. P-II-UMP allows the deadenylation of glutamine synthetase (GS), thus activating the enzyme. Conversely, in nitrogen excess P-II is deuridylated and promotes the adenylation of GS. P-II indirectly controls the transcription of the GS gene (glnA). P-II prevents NR-II-catalyzed conversion of NR-I to NR-I-phosphate, the transcriptional activator of glnA. When P-II is uridylylated to P-II-UMP, these events are reversed.</text>
</comment>
<sequence>MRMITAIIRPHKYEELRDALIALGIEGITVTQVSGFGRQRGQTEIYRGAEYNVAEVPKVRIDVAVSAALAEKAVREIERVANTGKIGDGKIFVQPLEQVIRIRTGETNETALG</sequence>
<gene>
    <name evidence="10" type="ordered locus">Plav_1356</name>
</gene>
<dbReference type="PROSITE" id="PS00638">
    <property type="entry name" value="PII_GLNB_CTER"/>
    <property type="match status" value="1"/>
</dbReference>
<keyword evidence="6" id="KW-0804">Transcription</keyword>
<dbReference type="AlphaFoldDB" id="A7HSU3"/>